<evidence type="ECO:0000313" key="3">
    <source>
        <dbReference type="EMBL" id="CAG8954475.1"/>
    </source>
</evidence>
<feature type="compositionally biased region" description="Basic residues" evidence="1">
    <location>
        <begin position="440"/>
        <end position="456"/>
    </location>
</feature>
<dbReference type="OrthoDB" id="2126185at2759"/>
<feature type="transmembrane region" description="Helical" evidence="2">
    <location>
        <begin position="58"/>
        <end position="79"/>
    </location>
</feature>
<feature type="transmembrane region" description="Helical" evidence="2">
    <location>
        <begin position="307"/>
        <end position="329"/>
    </location>
</feature>
<feature type="transmembrane region" description="Helical" evidence="2">
    <location>
        <begin position="174"/>
        <end position="197"/>
    </location>
</feature>
<dbReference type="AlphaFoldDB" id="A0A9N9KUF9"/>
<comment type="caution">
    <text evidence="3">The sequence shown here is derived from an EMBL/GenBank/DDBJ whole genome shotgun (WGS) entry which is preliminary data.</text>
</comment>
<evidence type="ECO:0000256" key="1">
    <source>
        <dbReference type="SAM" id="MobiDB-lite"/>
    </source>
</evidence>
<sequence length="515" mass="56716">MAPVETTSAPSLIPATITGFHFFSIGYLVVLAGRTIYRSKLALTPSSATRYREPLRRNHVRTFSLLAIASMFSAGFFGLKYATLSYRVWAAERGVVLPTTLFGDDGAFRPGEHPGRVHIVRWLSDTPFYRDALEIVSEKQRLFWWGQQANLGLTAWSMFVAIEGRRRKISNLWVFLTLSQLINLSFAQNLFFIAVLLTPVPLPGNVKEITRDSMGVTSNRFSEIKEKMFPEKPEGFIPHTGLYIGLVLANFMSIFLIPFASNTPSFTTISILSRTLPFSFLALPYIIPQSWGKIHTNPHTPQLTYSTIFRTISAISSLLHLKTTAMALIHNTPSEYTYRHSILHPFSSEHHSTLNRGSTAVTRLLGAIGEHPAVSAAGWDVLLSGLSLGIWAAARGLDANDMMSSCIPYFGSVKKVSEAAEEVVVDEIKEELTSTSRTPGRPKKSATTGKRGRPAKNRVPAPEDTYQPDETSLVEEGDEETEEDWESAALAWGGIAIGGLGFGSAGVYGGEVRAR</sequence>
<name>A0A9N9KUF9_9HELO</name>
<reference evidence="3" key="1">
    <citation type="submission" date="2021-07" db="EMBL/GenBank/DDBJ databases">
        <authorList>
            <person name="Durling M."/>
        </authorList>
    </citation>
    <scope>NUCLEOTIDE SEQUENCE</scope>
</reference>
<dbReference type="Proteomes" id="UP000696280">
    <property type="component" value="Unassembled WGS sequence"/>
</dbReference>
<dbReference type="EMBL" id="CAJVRL010000057">
    <property type="protein sequence ID" value="CAG8954475.1"/>
    <property type="molecule type" value="Genomic_DNA"/>
</dbReference>
<evidence type="ECO:0000256" key="2">
    <source>
        <dbReference type="SAM" id="Phobius"/>
    </source>
</evidence>
<feature type="region of interest" description="Disordered" evidence="1">
    <location>
        <begin position="430"/>
        <end position="486"/>
    </location>
</feature>
<feature type="transmembrane region" description="Helical" evidence="2">
    <location>
        <begin position="236"/>
        <end position="257"/>
    </location>
</feature>
<feature type="compositionally biased region" description="Acidic residues" evidence="1">
    <location>
        <begin position="472"/>
        <end position="486"/>
    </location>
</feature>
<keyword evidence="2" id="KW-1133">Transmembrane helix</keyword>
<organism evidence="3 4">
    <name type="scientific">Hymenoscyphus fraxineus</name>
    <dbReference type="NCBI Taxonomy" id="746836"/>
    <lineage>
        <taxon>Eukaryota</taxon>
        <taxon>Fungi</taxon>
        <taxon>Dikarya</taxon>
        <taxon>Ascomycota</taxon>
        <taxon>Pezizomycotina</taxon>
        <taxon>Leotiomycetes</taxon>
        <taxon>Helotiales</taxon>
        <taxon>Helotiaceae</taxon>
        <taxon>Hymenoscyphus</taxon>
    </lineage>
</organism>
<keyword evidence="2" id="KW-0472">Membrane</keyword>
<feature type="transmembrane region" description="Helical" evidence="2">
    <location>
        <begin position="12"/>
        <end position="37"/>
    </location>
</feature>
<feature type="transmembrane region" description="Helical" evidence="2">
    <location>
        <begin position="269"/>
        <end position="287"/>
    </location>
</feature>
<protein>
    <submittedName>
        <fullName evidence="3">Uncharacterized protein</fullName>
    </submittedName>
</protein>
<gene>
    <name evidence="3" type="ORF">HYFRA_00004387</name>
</gene>
<accession>A0A9N9KUF9</accession>
<proteinExistence type="predicted"/>
<keyword evidence="4" id="KW-1185">Reference proteome</keyword>
<keyword evidence="2" id="KW-0812">Transmembrane</keyword>
<feature type="transmembrane region" description="Helical" evidence="2">
    <location>
        <begin position="142"/>
        <end position="162"/>
    </location>
</feature>
<evidence type="ECO:0000313" key="4">
    <source>
        <dbReference type="Proteomes" id="UP000696280"/>
    </source>
</evidence>